<evidence type="ECO:0000313" key="2">
    <source>
        <dbReference type="EMBL" id="MPL97952.1"/>
    </source>
</evidence>
<reference evidence="2" key="1">
    <citation type="submission" date="2019-08" db="EMBL/GenBank/DDBJ databases">
        <authorList>
            <person name="Kucharzyk K."/>
            <person name="Murdoch R.W."/>
            <person name="Higgins S."/>
            <person name="Loffler F."/>
        </authorList>
    </citation>
    <scope>NUCLEOTIDE SEQUENCE</scope>
</reference>
<feature type="transmembrane region" description="Helical" evidence="1">
    <location>
        <begin position="12"/>
        <end position="35"/>
    </location>
</feature>
<keyword evidence="1" id="KW-0812">Transmembrane</keyword>
<dbReference type="AlphaFoldDB" id="A0A644W5R2"/>
<proteinExistence type="predicted"/>
<sequence>MGKIALFGKALVVELACGALPMCAMWVGFLSSFFAGGRKKQNKFPSNLHCPVKKLNPFLFSIYHYRICLVVCRSYTCCQRFAALRSGGLKIASLSSKYKCFLESLPFNLPLNPPLRQAAVIGRRFCLIKNITD</sequence>
<accession>A0A644W5R2</accession>
<comment type="caution">
    <text evidence="2">The sequence shown here is derived from an EMBL/GenBank/DDBJ whole genome shotgun (WGS) entry which is preliminary data.</text>
</comment>
<protein>
    <submittedName>
        <fullName evidence="2">Uncharacterized protein</fullName>
    </submittedName>
</protein>
<keyword evidence="1" id="KW-1133">Transmembrane helix</keyword>
<evidence type="ECO:0000256" key="1">
    <source>
        <dbReference type="SAM" id="Phobius"/>
    </source>
</evidence>
<name>A0A644W5R2_9ZZZZ</name>
<dbReference type="EMBL" id="VSSQ01000582">
    <property type="protein sequence ID" value="MPL97952.1"/>
    <property type="molecule type" value="Genomic_DNA"/>
</dbReference>
<keyword evidence="1" id="KW-0472">Membrane</keyword>
<gene>
    <name evidence="2" type="ORF">SDC9_44149</name>
</gene>
<organism evidence="2">
    <name type="scientific">bioreactor metagenome</name>
    <dbReference type="NCBI Taxonomy" id="1076179"/>
    <lineage>
        <taxon>unclassified sequences</taxon>
        <taxon>metagenomes</taxon>
        <taxon>ecological metagenomes</taxon>
    </lineage>
</organism>